<sequence>MDHCLRLVVYRSNAIFDNVIVRPQCVLKHEQVNGSAQRRVDISAQDPLDEHTAKAIRLCTRGLVSYLVSTYIVTLSNSYVYRNAALRALLRWLYVGLHGRKCIQIILIRLRTPRRQFLDYKWNEKLMQMILERQEADHAMSWLSTLGGAFSALGEEFEHCAEMAGKISVRQFELALRLDNPLLVARCRLYSALSLIQRGHLRGPQQMIKKIYKFALKEKDEHLQNMCHGIWAKLQYCHKQYKQQRKQLASSKVSHTSSNVWSI</sequence>
<dbReference type="OrthoDB" id="121932at2759"/>
<dbReference type="EMBL" id="GL445560">
    <property type="protein sequence ID" value="EFN89412.1"/>
    <property type="molecule type" value="Genomic_DNA"/>
</dbReference>
<name>E2B4H6_HARSA</name>
<reference evidence="1 2" key="1">
    <citation type="journal article" date="2010" name="Science">
        <title>Genomic comparison of the ants Camponotus floridanus and Harpegnathos saltator.</title>
        <authorList>
            <person name="Bonasio R."/>
            <person name="Zhang G."/>
            <person name="Ye C."/>
            <person name="Mutti N.S."/>
            <person name="Fang X."/>
            <person name="Qin N."/>
            <person name="Donahue G."/>
            <person name="Yang P."/>
            <person name="Li Q."/>
            <person name="Li C."/>
            <person name="Zhang P."/>
            <person name="Huang Z."/>
            <person name="Berger S.L."/>
            <person name="Reinberg D."/>
            <person name="Wang J."/>
            <person name="Liebig J."/>
        </authorList>
    </citation>
    <scope>NUCLEOTIDE SEQUENCE [LARGE SCALE GENOMIC DNA]</scope>
    <source>
        <strain evidence="1 2">R22 G/1</strain>
    </source>
</reference>
<keyword evidence="2" id="KW-1185">Reference proteome</keyword>
<dbReference type="InterPro" id="IPR032072">
    <property type="entry name" value="DUF4807"/>
</dbReference>
<dbReference type="PhylomeDB" id="E2B4H6"/>
<dbReference type="Proteomes" id="UP000008237">
    <property type="component" value="Unassembled WGS sequence"/>
</dbReference>
<dbReference type="OMA" id="FARETHD"/>
<dbReference type="AlphaFoldDB" id="E2B4H6"/>
<evidence type="ECO:0000313" key="1">
    <source>
        <dbReference type="EMBL" id="EFN89412.1"/>
    </source>
</evidence>
<accession>E2B4H6</accession>
<dbReference type="Pfam" id="PF16065">
    <property type="entry name" value="DUF4807"/>
    <property type="match status" value="1"/>
</dbReference>
<dbReference type="KEGG" id="hst:105184929"/>
<organism evidence="2">
    <name type="scientific">Harpegnathos saltator</name>
    <name type="common">Jerdon's jumping ant</name>
    <dbReference type="NCBI Taxonomy" id="610380"/>
    <lineage>
        <taxon>Eukaryota</taxon>
        <taxon>Metazoa</taxon>
        <taxon>Ecdysozoa</taxon>
        <taxon>Arthropoda</taxon>
        <taxon>Hexapoda</taxon>
        <taxon>Insecta</taxon>
        <taxon>Pterygota</taxon>
        <taxon>Neoptera</taxon>
        <taxon>Endopterygota</taxon>
        <taxon>Hymenoptera</taxon>
        <taxon>Apocrita</taxon>
        <taxon>Aculeata</taxon>
        <taxon>Formicoidea</taxon>
        <taxon>Formicidae</taxon>
        <taxon>Ponerinae</taxon>
        <taxon>Ponerini</taxon>
        <taxon>Harpegnathos</taxon>
    </lineage>
</organism>
<dbReference type="InParanoid" id="E2B4H6"/>
<protein>
    <submittedName>
        <fullName evidence="1">Uncharacterized protein F58A4.6</fullName>
    </submittedName>
</protein>
<proteinExistence type="predicted"/>
<dbReference type="FunCoup" id="E2B4H6">
    <property type="interactions" value="43"/>
</dbReference>
<dbReference type="PANTHER" id="PTHR36693:SF1">
    <property type="entry name" value="GH02722P"/>
    <property type="match status" value="1"/>
</dbReference>
<gene>
    <name evidence="1" type="ORF">EAI_12482</name>
</gene>
<evidence type="ECO:0000313" key="2">
    <source>
        <dbReference type="Proteomes" id="UP000008237"/>
    </source>
</evidence>
<dbReference type="PANTHER" id="PTHR36693">
    <property type="entry name" value="GH02722P"/>
    <property type="match status" value="1"/>
</dbReference>
<dbReference type="STRING" id="610380.E2B4H6"/>